<dbReference type="Gene3D" id="1.10.510.10">
    <property type="entry name" value="Transferase(Phosphotransferase) domain 1"/>
    <property type="match status" value="1"/>
</dbReference>
<feature type="compositionally biased region" description="Low complexity" evidence="6">
    <location>
        <begin position="416"/>
        <end position="442"/>
    </location>
</feature>
<sequence length="526" mass="56242">MDNPEASASDELLAPVDKDMSPETLLDGRYRILEVVGEGGMGAVYLAEHVELQRTVAIKVLHAEPSSRASIARRFRVEACKAGALGHPHIVQVFDAGELADGRLFVVMAYLEGHNLARELEEVLVFEADRACVLMRQAALGLAAAHRAGIVHRALKPSSVMLASEPNGEVVKLIDFGLAAKVALNAGVVEHASEAGAHRTDADYMAPEQATSVAPNPAIDVYAVGVMLYEMLTGSLPFTARHTFELLNFKLLHPAPSIDARRPGLPARLVQLIADCLSIDPAARPASGEALAARLDEVLADLRHPQAPLPFVASAAPIEPPTEPPVSVPAPSGRRWIAVAVGVLLVAVAAFVWVRPEAALEAEPEGRAPIPTAPVPTPAREVAEVVVPPPTPAVAPAPAPEPEPRRPDANAKSQARRPAPVGSAAAPPAPAAEAEPNAATDAAHLTVRCQRIRSKAEEARRTQRWSVLRDQSRHRECWASDPERRKLQTKAAMELGDFADCIAIGSSLRDPEVQDWLKLCKRRVDE</sequence>
<evidence type="ECO:0000256" key="1">
    <source>
        <dbReference type="ARBA" id="ARBA00022679"/>
    </source>
</evidence>
<protein>
    <submittedName>
        <fullName evidence="8">Serine/threonine-protein kinase</fullName>
    </submittedName>
</protein>
<dbReference type="PROSITE" id="PS50011">
    <property type="entry name" value="PROTEIN_KINASE_DOM"/>
    <property type="match status" value="1"/>
</dbReference>
<organism evidence="8 9">
    <name type="scientific">Nannocystis punicea</name>
    <dbReference type="NCBI Taxonomy" id="2995304"/>
    <lineage>
        <taxon>Bacteria</taxon>
        <taxon>Pseudomonadati</taxon>
        <taxon>Myxococcota</taxon>
        <taxon>Polyangia</taxon>
        <taxon>Nannocystales</taxon>
        <taxon>Nannocystaceae</taxon>
        <taxon>Nannocystis</taxon>
    </lineage>
</organism>
<dbReference type="InterPro" id="IPR017441">
    <property type="entry name" value="Protein_kinase_ATP_BS"/>
</dbReference>
<evidence type="ECO:0000313" key="9">
    <source>
        <dbReference type="Proteomes" id="UP001164459"/>
    </source>
</evidence>
<feature type="compositionally biased region" description="Pro residues" evidence="6">
    <location>
        <begin position="389"/>
        <end position="401"/>
    </location>
</feature>
<evidence type="ECO:0000256" key="2">
    <source>
        <dbReference type="ARBA" id="ARBA00022741"/>
    </source>
</evidence>
<evidence type="ECO:0000256" key="6">
    <source>
        <dbReference type="SAM" id="MobiDB-lite"/>
    </source>
</evidence>
<evidence type="ECO:0000256" key="5">
    <source>
        <dbReference type="PROSITE-ProRule" id="PRU10141"/>
    </source>
</evidence>
<evidence type="ECO:0000259" key="7">
    <source>
        <dbReference type="PROSITE" id="PS50011"/>
    </source>
</evidence>
<evidence type="ECO:0000256" key="4">
    <source>
        <dbReference type="ARBA" id="ARBA00022840"/>
    </source>
</evidence>
<name>A0ABY7GUS4_9BACT</name>
<dbReference type="PANTHER" id="PTHR43289">
    <property type="entry name" value="MITOGEN-ACTIVATED PROTEIN KINASE KINASE KINASE 20-RELATED"/>
    <property type="match status" value="1"/>
</dbReference>
<dbReference type="SUPFAM" id="SSF56112">
    <property type="entry name" value="Protein kinase-like (PK-like)"/>
    <property type="match status" value="1"/>
</dbReference>
<dbReference type="PANTHER" id="PTHR43289:SF34">
    <property type="entry name" value="SERINE_THREONINE-PROTEIN KINASE YBDM-RELATED"/>
    <property type="match status" value="1"/>
</dbReference>
<gene>
    <name evidence="8" type="ORF">O0S08_31360</name>
</gene>
<dbReference type="PROSITE" id="PS00107">
    <property type="entry name" value="PROTEIN_KINASE_ATP"/>
    <property type="match status" value="1"/>
</dbReference>
<dbReference type="Pfam" id="PF00069">
    <property type="entry name" value="Pkinase"/>
    <property type="match status" value="1"/>
</dbReference>
<keyword evidence="4 5" id="KW-0067">ATP-binding</keyword>
<dbReference type="Proteomes" id="UP001164459">
    <property type="component" value="Chromosome"/>
</dbReference>
<dbReference type="EMBL" id="CP114040">
    <property type="protein sequence ID" value="WAS90708.1"/>
    <property type="molecule type" value="Genomic_DNA"/>
</dbReference>
<dbReference type="GO" id="GO:0016301">
    <property type="term" value="F:kinase activity"/>
    <property type="evidence" value="ECO:0007669"/>
    <property type="project" value="UniProtKB-KW"/>
</dbReference>
<evidence type="ECO:0000313" key="8">
    <source>
        <dbReference type="EMBL" id="WAS90708.1"/>
    </source>
</evidence>
<dbReference type="Gene3D" id="3.30.200.20">
    <property type="entry name" value="Phosphorylase Kinase, domain 1"/>
    <property type="match status" value="1"/>
</dbReference>
<dbReference type="InterPro" id="IPR011009">
    <property type="entry name" value="Kinase-like_dom_sf"/>
</dbReference>
<dbReference type="CDD" id="cd14014">
    <property type="entry name" value="STKc_PknB_like"/>
    <property type="match status" value="1"/>
</dbReference>
<dbReference type="RefSeq" id="WP_269033035.1">
    <property type="nucleotide sequence ID" value="NZ_CP114040.1"/>
</dbReference>
<reference evidence="8" key="1">
    <citation type="submission" date="2022-11" db="EMBL/GenBank/DDBJ databases">
        <title>Minimal conservation of predation-associated metabolite biosynthetic gene clusters underscores biosynthetic potential of Myxococcota including descriptions for ten novel species: Archangium lansinium sp. nov., Myxococcus landrumus sp. nov., Nannocystis bai.</title>
        <authorList>
            <person name="Ahearne A."/>
            <person name="Stevens C."/>
            <person name="Dowd S."/>
        </authorList>
    </citation>
    <scope>NUCLEOTIDE SEQUENCE</scope>
    <source>
        <strain evidence="8">Fl3</strain>
    </source>
</reference>
<feature type="region of interest" description="Disordered" evidence="6">
    <location>
        <begin position="389"/>
        <end position="442"/>
    </location>
</feature>
<keyword evidence="3 8" id="KW-0418">Kinase</keyword>
<feature type="binding site" evidence="5">
    <location>
        <position position="59"/>
    </location>
    <ligand>
        <name>ATP</name>
        <dbReference type="ChEBI" id="CHEBI:30616"/>
    </ligand>
</feature>
<evidence type="ECO:0000256" key="3">
    <source>
        <dbReference type="ARBA" id="ARBA00022777"/>
    </source>
</evidence>
<dbReference type="InterPro" id="IPR000719">
    <property type="entry name" value="Prot_kinase_dom"/>
</dbReference>
<proteinExistence type="predicted"/>
<keyword evidence="9" id="KW-1185">Reference proteome</keyword>
<feature type="domain" description="Protein kinase" evidence="7">
    <location>
        <begin position="30"/>
        <end position="299"/>
    </location>
</feature>
<keyword evidence="1" id="KW-0808">Transferase</keyword>
<keyword evidence="2 5" id="KW-0547">Nucleotide-binding</keyword>
<accession>A0ABY7GUS4</accession>